<reference evidence="1 2" key="1">
    <citation type="submission" date="2021-10" db="EMBL/GenBank/DDBJ databases">
        <title>Anaerobic single-cell dispensing facilitates the cultivation of human gut bacteria.</title>
        <authorList>
            <person name="Afrizal A."/>
        </authorList>
    </citation>
    <scope>NUCLEOTIDE SEQUENCE [LARGE SCALE GENOMIC DNA]</scope>
    <source>
        <strain evidence="1 2">CLA-AA-H200</strain>
    </source>
</reference>
<keyword evidence="2" id="KW-1185">Reference proteome</keyword>
<evidence type="ECO:0000313" key="1">
    <source>
        <dbReference type="EMBL" id="MCC2255559.1"/>
    </source>
</evidence>
<evidence type="ECO:0000313" key="2">
    <source>
        <dbReference type="Proteomes" id="UP001198151"/>
    </source>
</evidence>
<dbReference type="Proteomes" id="UP001198151">
    <property type="component" value="Unassembled WGS sequence"/>
</dbReference>
<organism evidence="1 2">
    <name type="scientific">Ruminococcus turbiniformis</name>
    <dbReference type="NCBI Taxonomy" id="2881258"/>
    <lineage>
        <taxon>Bacteria</taxon>
        <taxon>Bacillati</taxon>
        <taxon>Bacillota</taxon>
        <taxon>Clostridia</taxon>
        <taxon>Eubacteriales</taxon>
        <taxon>Oscillospiraceae</taxon>
        <taxon>Ruminococcus</taxon>
    </lineage>
</organism>
<proteinExistence type="predicted"/>
<name>A0ABS8G108_9FIRM</name>
<sequence length="85" mass="9726">MAKEIVITEAVEACPYCMQENVFPNYDVEKQGYIVQCKHCGGQMMLCDECLHADDNPTSQCDWHEEVRNGLSFGVCFRGITEPRY</sequence>
<dbReference type="RefSeq" id="WP_227708592.1">
    <property type="nucleotide sequence ID" value="NZ_JAJEQX010000029.1"/>
</dbReference>
<dbReference type="EMBL" id="JAJEQX010000029">
    <property type="protein sequence ID" value="MCC2255559.1"/>
    <property type="molecule type" value="Genomic_DNA"/>
</dbReference>
<comment type="caution">
    <text evidence="1">The sequence shown here is derived from an EMBL/GenBank/DDBJ whole genome shotgun (WGS) entry which is preliminary data.</text>
</comment>
<protein>
    <submittedName>
        <fullName evidence="1">Uncharacterized protein</fullName>
    </submittedName>
</protein>
<gene>
    <name evidence="1" type="ORF">LKD70_14235</name>
</gene>
<accession>A0ABS8G108</accession>